<evidence type="ECO:0000313" key="1">
    <source>
        <dbReference type="EMBL" id="MSR92528.1"/>
    </source>
</evidence>
<keyword evidence="2" id="KW-1185">Reference proteome</keyword>
<comment type="caution">
    <text evidence="1">The sequence shown here is derived from an EMBL/GenBank/DDBJ whole genome shotgun (WGS) entry which is preliminary data.</text>
</comment>
<dbReference type="Proteomes" id="UP000460287">
    <property type="component" value="Unassembled WGS sequence"/>
</dbReference>
<accession>A0A7X2N0M7</accession>
<reference evidence="1 2" key="1">
    <citation type="submission" date="2019-08" db="EMBL/GenBank/DDBJ databases">
        <title>In-depth cultivation of the pig gut microbiome towards novel bacterial diversity and tailored functional studies.</title>
        <authorList>
            <person name="Wylensek D."/>
            <person name="Hitch T.C.A."/>
            <person name="Clavel T."/>
        </authorList>
    </citation>
    <scope>NUCLEOTIDE SEQUENCE [LARGE SCALE GENOMIC DNA]</scope>
    <source>
        <strain evidence="1 2">WCA-383-APC-5B</strain>
    </source>
</reference>
<sequence>MIHKKQEKYTIRIYYYILHDTGIKGEYLINWTSKIKFKSLLNEKQKNTIAKRIVCFDCEVEAISLSHARSKAYNIIKDFSTYLAALLNVGFSPYMGIFKHFITKEIQGKEICFTDNFQREGFLDKELNLIVSDNMNGLHHINDYLSVQPNTYFSYFINDKFETKGGYIQNNDEILNTNLKNTFKSIKITKVQGRAEYSDNIDYDGQYKLNLLVPKQIRKFFKEINNLDDTTGRYFRNSCRLYNISLIVD</sequence>
<gene>
    <name evidence="1" type="ORF">FYJ33_14400</name>
</gene>
<protein>
    <submittedName>
        <fullName evidence="1">Uncharacterized protein</fullName>
    </submittedName>
</protein>
<evidence type="ECO:0000313" key="2">
    <source>
        <dbReference type="Proteomes" id="UP000460287"/>
    </source>
</evidence>
<organism evidence="1 2">
    <name type="scientific">Inconstantimicrobium porci</name>
    <dbReference type="NCBI Taxonomy" id="2652291"/>
    <lineage>
        <taxon>Bacteria</taxon>
        <taxon>Bacillati</taxon>
        <taxon>Bacillota</taxon>
        <taxon>Clostridia</taxon>
        <taxon>Eubacteriales</taxon>
        <taxon>Clostridiaceae</taxon>
        <taxon>Inconstantimicrobium</taxon>
    </lineage>
</organism>
<name>A0A7X2N0M7_9CLOT</name>
<proteinExistence type="predicted"/>
<dbReference type="EMBL" id="VULX01000034">
    <property type="protein sequence ID" value="MSR92528.1"/>
    <property type="molecule type" value="Genomic_DNA"/>
</dbReference>
<dbReference type="AlphaFoldDB" id="A0A7X2N0M7"/>